<reference evidence="3" key="1">
    <citation type="submission" date="2014-03" db="EMBL/GenBank/DDBJ databases">
        <title>The Genome Sequence of Puccinia striiformis f. sp. tritici PST-78.</title>
        <authorList>
            <consortium name="The Broad Institute Genome Sequencing Platform"/>
            <person name="Cuomo C."/>
            <person name="Hulbert S."/>
            <person name="Chen X."/>
            <person name="Walker B."/>
            <person name="Young S.K."/>
            <person name="Zeng Q."/>
            <person name="Gargeya S."/>
            <person name="Fitzgerald M."/>
            <person name="Haas B."/>
            <person name="Abouelleil A."/>
            <person name="Alvarado L."/>
            <person name="Arachchi H.M."/>
            <person name="Berlin A.M."/>
            <person name="Chapman S.B."/>
            <person name="Goldberg J."/>
            <person name="Griggs A."/>
            <person name="Gujja S."/>
            <person name="Hansen M."/>
            <person name="Howarth C."/>
            <person name="Imamovic A."/>
            <person name="Larimer J."/>
            <person name="McCowan C."/>
            <person name="Montmayeur A."/>
            <person name="Murphy C."/>
            <person name="Neiman D."/>
            <person name="Pearson M."/>
            <person name="Priest M."/>
            <person name="Roberts A."/>
            <person name="Saif S."/>
            <person name="Shea T."/>
            <person name="Sisk P."/>
            <person name="Sykes S."/>
            <person name="Wortman J."/>
            <person name="Nusbaum C."/>
            <person name="Birren B."/>
        </authorList>
    </citation>
    <scope>NUCLEOTIDE SEQUENCE [LARGE SCALE GENOMIC DNA]</scope>
    <source>
        <strain evidence="3">race PST-78</strain>
    </source>
</reference>
<feature type="compositionally biased region" description="Polar residues" evidence="1">
    <location>
        <begin position="106"/>
        <end position="130"/>
    </location>
</feature>
<feature type="region of interest" description="Disordered" evidence="1">
    <location>
        <begin position="1386"/>
        <end position="1409"/>
    </location>
</feature>
<feature type="region of interest" description="Disordered" evidence="1">
    <location>
        <begin position="900"/>
        <end position="937"/>
    </location>
</feature>
<feature type="compositionally biased region" description="Low complexity" evidence="1">
    <location>
        <begin position="533"/>
        <end position="543"/>
    </location>
</feature>
<feature type="region of interest" description="Disordered" evidence="1">
    <location>
        <begin position="834"/>
        <end position="857"/>
    </location>
</feature>
<feature type="compositionally biased region" description="Polar residues" evidence="1">
    <location>
        <begin position="390"/>
        <end position="416"/>
    </location>
</feature>
<feature type="compositionally biased region" description="Basic and acidic residues" evidence="1">
    <location>
        <begin position="291"/>
        <end position="302"/>
    </location>
</feature>
<accession>A0A0L0VGS5</accession>
<feature type="compositionally biased region" description="Polar residues" evidence="1">
    <location>
        <begin position="1344"/>
        <end position="1357"/>
    </location>
</feature>
<protein>
    <submittedName>
        <fullName evidence="2">Uncharacterized protein</fullName>
    </submittedName>
</protein>
<sequence>MVASKPFDPWNKKSTDGMLKKFILSHQPDTKFEAYVAREKLQEMAFELQLQLAETKEVTTSTSGSRSQREKRSFPAANTESHPTNITKQAQSCSTASSQVDKHTKQTNSAKGTATKSNLGPTFESNQPVPTSRAPAPTHLTAPSSSKITSAKRSLTPNPNVAPHKRVRQVSSAQPNTKKPPTAENSQPINHNARKRAASVHFSNPVDDKGTERPSLSGAKKSRPSTSSVAPEASPHSISNSSKTPITGINSGKRKTAQNPDSSDSSSTTSSGSEEEDDLEEEDTDNQYDSEIERVSRSHYEESGTGSTSLSELSEENDQLEISSESLQSSDDPVISTSQKPSLTSKLSTGFKVKSTQSGYQSSSGSKHTVPPHAQNSNKAAPQKIVLVHQKTSATKQTSVPTPSMTTSRPNSSRDSAATKEPFIDRSQCYVPGMPLIFNDNLHEQQNNHKQPITSQVVQPLAPKGTSSQIPTPPNPLSIKHVPLSAYPLPSPSVNEAHLSNNSAKKYTSGFPPTPVIGQQGAVTHSIPPKQPVVPKQPASVSAGKPASEQTVRPAEQPKSVHGEPAGTKVNSQFTFNPILSNQTTSHHQVDPAAQVQITIPGMGTFVGSFLNPSNCFVQPSTSGSFNSLTSNDNRTTGNLAELTSPTPQNLTALNNIPTSEIPQPFLRMANTEPPPPCPEIKSGPENTNLPVHCASFNPQHPTTNPTYKVKELKPWIPLMLNENAGSHKRRNAKPWVPIALTDTETAVQPTKILPASEKALPYLPLTDGSSTATLCQKLSHFQSPPVPQMEVPVALDPPALQHGPSDALLLRLSNLESLMTKFFASHLPSSTLSQTHESLQSTAPFQPPPGSAETLPQTLEPLEQSIHSMATAILGPKLSPFPIAAPGIVAARTIQPHRFNFDSPGHTSTAATGPLTASTSEISDGRPLGPMSHGNLKPSTIPPLQSTTPLGTNHFSLPKSQTSGTVTASNNQSDIFKFESPELHRPLRSLKRSSLQSSAPARSICEFQFECTDTTQEHILKSIKLDSNTANVIGGHENTVTKGKFLSLNTVSDAPQQSDTVIGSHTKPISTKVNFTSLKTMTAAPQQTGKEINTSSIPDKNDKRTSPVLILPTSPKPVKINSNQTQEETITMTNKPTIESLSSNDVSHKSASPASPTIPESSLLTSCLQRGFTAFVNPINQPQLPPTKFNNISNPLSVEPKIIKSKVHSLAEIVNPSTRSYDTSDEQVKLLPTTAHEQPTKTMLQPSELKHNAIQDYEGTVILPPTEITDHPLESRGFSADVDSKTLPGLSSTTASDISAEKASDLLGIDAPLNVENVTNVQPPSSQPGVILAVDPTMAVQVQPDSEMQPRLSSTETSKHSPKSLIPDHAQVELASNCSMLAKTTRDSVSKSDDIVVQPTSSVQHHIQ</sequence>
<feature type="compositionally biased region" description="Polar residues" evidence="1">
    <location>
        <begin position="834"/>
        <end position="845"/>
    </location>
</feature>
<organism evidence="2 3">
    <name type="scientific">Puccinia striiformis f. sp. tritici PST-78</name>
    <dbReference type="NCBI Taxonomy" id="1165861"/>
    <lineage>
        <taxon>Eukaryota</taxon>
        <taxon>Fungi</taxon>
        <taxon>Dikarya</taxon>
        <taxon>Basidiomycota</taxon>
        <taxon>Pucciniomycotina</taxon>
        <taxon>Pucciniomycetes</taxon>
        <taxon>Pucciniales</taxon>
        <taxon>Pucciniaceae</taxon>
        <taxon>Puccinia</taxon>
    </lineage>
</organism>
<dbReference type="EMBL" id="AJIL01000057">
    <property type="protein sequence ID" value="KNE98436.1"/>
    <property type="molecule type" value="Genomic_DNA"/>
</dbReference>
<gene>
    <name evidence="2" type="ORF">PSTG_08350</name>
</gene>
<name>A0A0L0VGS5_9BASI</name>
<feature type="compositionally biased region" description="Low complexity" evidence="1">
    <location>
        <begin position="320"/>
        <end position="331"/>
    </location>
</feature>
<evidence type="ECO:0000313" key="2">
    <source>
        <dbReference type="EMBL" id="KNE98436.1"/>
    </source>
</evidence>
<feature type="compositionally biased region" description="Acidic residues" evidence="1">
    <location>
        <begin position="273"/>
        <end position="290"/>
    </location>
</feature>
<feature type="compositionally biased region" description="Polar residues" evidence="1">
    <location>
        <begin position="76"/>
        <end position="99"/>
    </location>
</feature>
<feature type="compositionally biased region" description="Polar residues" evidence="1">
    <location>
        <begin position="1399"/>
        <end position="1409"/>
    </location>
</feature>
<dbReference type="Proteomes" id="UP000054564">
    <property type="component" value="Unassembled WGS sequence"/>
</dbReference>
<proteinExistence type="predicted"/>
<evidence type="ECO:0000256" key="1">
    <source>
        <dbReference type="SAM" id="MobiDB-lite"/>
    </source>
</evidence>
<evidence type="ECO:0000313" key="3">
    <source>
        <dbReference type="Proteomes" id="UP000054564"/>
    </source>
</evidence>
<keyword evidence="3" id="KW-1185">Reference proteome</keyword>
<feature type="region of interest" description="Disordered" evidence="1">
    <location>
        <begin position="1344"/>
        <end position="1366"/>
    </location>
</feature>
<feature type="region of interest" description="Disordered" evidence="1">
    <location>
        <begin position="1140"/>
        <end position="1160"/>
    </location>
</feature>
<feature type="compositionally biased region" description="Polar residues" evidence="1">
    <location>
        <begin position="236"/>
        <end position="250"/>
    </location>
</feature>
<feature type="region of interest" description="Disordered" evidence="1">
    <location>
        <begin position="54"/>
        <end position="425"/>
    </location>
</feature>
<feature type="compositionally biased region" description="Low complexity" evidence="1">
    <location>
        <begin position="355"/>
        <end position="366"/>
    </location>
</feature>
<feature type="compositionally biased region" description="Polar residues" evidence="1">
    <location>
        <begin position="169"/>
        <end position="190"/>
    </location>
</feature>
<feature type="compositionally biased region" description="Basic and acidic residues" evidence="1">
    <location>
        <begin position="1386"/>
        <end position="1395"/>
    </location>
</feature>
<feature type="compositionally biased region" description="Polar residues" evidence="1">
    <location>
        <begin position="1085"/>
        <end position="1099"/>
    </location>
</feature>
<feature type="region of interest" description="Disordered" evidence="1">
    <location>
        <begin position="521"/>
        <end position="568"/>
    </location>
</feature>
<feature type="compositionally biased region" description="Polar residues" evidence="1">
    <location>
        <begin position="906"/>
        <end position="923"/>
    </location>
</feature>
<feature type="compositionally biased region" description="Low complexity" evidence="1">
    <location>
        <begin position="261"/>
        <end position="272"/>
    </location>
</feature>
<feature type="region of interest" description="Disordered" evidence="1">
    <location>
        <begin position="1085"/>
        <end position="1121"/>
    </location>
</feature>
<feature type="compositionally biased region" description="Polar residues" evidence="1">
    <location>
        <begin position="141"/>
        <end position="159"/>
    </location>
</feature>
<feature type="compositionally biased region" description="Low complexity" evidence="1">
    <location>
        <begin position="303"/>
        <end position="312"/>
    </location>
</feature>
<feature type="compositionally biased region" description="Polar residues" evidence="1">
    <location>
        <begin position="335"/>
        <end position="348"/>
    </location>
</feature>
<comment type="caution">
    <text evidence="2">The sequence shown here is derived from an EMBL/GenBank/DDBJ whole genome shotgun (WGS) entry which is preliminary data.</text>
</comment>